<keyword evidence="2" id="KW-1185">Reference proteome</keyword>
<accession>A0AAZ3R8B0</accession>
<dbReference type="Ensembl" id="ENSOTST00005155328.1">
    <property type="protein sequence ID" value="ENSOTSP00005137802.1"/>
    <property type="gene ID" value="ENSOTSG00005066556.1"/>
</dbReference>
<proteinExistence type="predicted"/>
<name>A0AAZ3R8B0_ONCTS</name>
<protein>
    <submittedName>
        <fullName evidence="1">Uncharacterized protein</fullName>
    </submittedName>
</protein>
<evidence type="ECO:0000313" key="1">
    <source>
        <dbReference type="Ensembl" id="ENSOTSP00005137802.1"/>
    </source>
</evidence>
<organism evidence="1 2">
    <name type="scientific">Oncorhynchus tshawytscha</name>
    <name type="common">Chinook salmon</name>
    <name type="synonym">Salmo tshawytscha</name>
    <dbReference type="NCBI Taxonomy" id="74940"/>
    <lineage>
        <taxon>Eukaryota</taxon>
        <taxon>Metazoa</taxon>
        <taxon>Chordata</taxon>
        <taxon>Craniata</taxon>
        <taxon>Vertebrata</taxon>
        <taxon>Euteleostomi</taxon>
        <taxon>Actinopterygii</taxon>
        <taxon>Neopterygii</taxon>
        <taxon>Teleostei</taxon>
        <taxon>Protacanthopterygii</taxon>
        <taxon>Salmoniformes</taxon>
        <taxon>Salmonidae</taxon>
        <taxon>Salmoninae</taxon>
        <taxon>Oncorhynchus</taxon>
    </lineage>
</organism>
<dbReference type="Gene3D" id="3.30.420.10">
    <property type="entry name" value="Ribonuclease H-like superfamily/Ribonuclease H"/>
    <property type="match status" value="1"/>
</dbReference>
<dbReference type="GeneTree" id="ENSGT01120000277256"/>
<dbReference type="AlphaFoldDB" id="A0AAZ3R8B0"/>
<reference evidence="1" key="2">
    <citation type="submission" date="2025-05" db="UniProtKB">
        <authorList>
            <consortium name="Ensembl"/>
        </authorList>
    </citation>
    <scope>IDENTIFICATION</scope>
</reference>
<dbReference type="Ensembl" id="ENSOTST00005182151.1">
    <property type="protein sequence ID" value="ENSOTSP00005138314.1"/>
    <property type="gene ID" value="ENSOTSG00005066556.1"/>
</dbReference>
<dbReference type="Proteomes" id="UP000694402">
    <property type="component" value="Unassembled WGS sequence"/>
</dbReference>
<evidence type="ECO:0000313" key="2">
    <source>
        <dbReference type="Proteomes" id="UP000694402"/>
    </source>
</evidence>
<dbReference type="GO" id="GO:0003676">
    <property type="term" value="F:nucleic acid binding"/>
    <property type="evidence" value="ECO:0007669"/>
    <property type="project" value="InterPro"/>
</dbReference>
<reference evidence="2" key="1">
    <citation type="journal article" date="2018" name="PLoS ONE">
        <title>Chinook salmon (Oncorhynchus tshawytscha) genome and transcriptome.</title>
        <authorList>
            <person name="Christensen K.A."/>
            <person name="Leong J.S."/>
            <person name="Sakhrani D."/>
            <person name="Biagi C.A."/>
            <person name="Minkley D.R."/>
            <person name="Withler R.E."/>
            <person name="Rondeau E.B."/>
            <person name="Koop B.F."/>
            <person name="Devlin R.H."/>
        </authorList>
    </citation>
    <scope>NUCLEOTIDE SEQUENCE [LARGE SCALE GENOMIC DNA]</scope>
</reference>
<sequence length="108" mass="12238">MRNKILWSDETKIEVFSLNAKCHVWRKPGTVPTVKHGGGSSNNPKHTAKTMQEWLRDKSLNVLRGSERRMGETPQIQVCQACSVIPKKTQGCNRSQRCFNNILNEGSE</sequence>
<dbReference type="InterPro" id="IPR036397">
    <property type="entry name" value="RNaseH_sf"/>
</dbReference>